<evidence type="ECO:0000256" key="5">
    <source>
        <dbReference type="ARBA" id="ARBA00023136"/>
    </source>
</evidence>
<dbReference type="Pfam" id="PF04133">
    <property type="entry name" value="Vps55"/>
    <property type="match status" value="1"/>
</dbReference>
<dbReference type="OrthoDB" id="14246at2759"/>
<evidence type="ECO:0000259" key="7">
    <source>
        <dbReference type="Pfam" id="PF03184"/>
    </source>
</evidence>
<comment type="similarity">
    <text evidence="2">Belongs to the OB-RGRP/VPS55 family.</text>
</comment>
<evidence type="ECO:0000313" key="8">
    <source>
        <dbReference type="EMBL" id="CAG5049333.1"/>
    </source>
</evidence>
<name>A0A8S3Y4P8_PARAO</name>
<dbReference type="Pfam" id="PF03184">
    <property type="entry name" value="DDE_1"/>
    <property type="match status" value="1"/>
</dbReference>
<dbReference type="AlphaFoldDB" id="A0A8S3Y4P8"/>
<feature type="transmembrane region" description="Helical" evidence="6">
    <location>
        <begin position="30"/>
        <end position="49"/>
    </location>
</feature>
<sequence length="326" mass="36513">MSLVSLAFAGSVGMTFVILACALPQFKVWWPFFVVLFYILCPIPTMIARRHTDSTGGTNSTGMETAIFITMGILVSSFALPIVLARAGGIMWGACYLTLAGNVIVYLTILGFFTIFDMDDSDYAMWAQLINPARAQKLNKYIVQQHFNAIKAIYEDLNICSHPERLYNMDEKGYRLTIHHQHKVFAAEGTKWVHVVAQEHAENITIAMCVNATGNTVPPMVIFKGKILRPEFCDYMPPGTLVKMATKGSMTTELFVQFINHLGQFKSQGKCLLIFDGASLHLDARIVDTADAHDIVLYCLPSNTTHELQPLDKSVNKSYEHFWDEN</sequence>
<keyword evidence="9" id="KW-1185">Reference proteome</keyword>
<comment type="caution">
    <text evidence="8">The sequence shown here is derived from an EMBL/GenBank/DDBJ whole genome shotgun (WGS) entry which is preliminary data.</text>
</comment>
<dbReference type="InterPro" id="IPR007262">
    <property type="entry name" value="Vps55/LEPROT"/>
</dbReference>
<dbReference type="GO" id="GO:0032511">
    <property type="term" value="P:late endosome to vacuole transport via multivesicular body sorting pathway"/>
    <property type="evidence" value="ECO:0007669"/>
    <property type="project" value="TreeGrafter"/>
</dbReference>
<dbReference type="GO" id="GO:0016020">
    <property type="term" value="C:membrane"/>
    <property type="evidence" value="ECO:0007669"/>
    <property type="project" value="UniProtKB-SubCell"/>
</dbReference>
<dbReference type="InterPro" id="IPR004875">
    <property type="entry name" value="DDE_SF_endonuclease_dom"/>
</dbReference>
<evidence type="ECO:0000256" key="1">
    <source>
        <dbReference type="ARBA" id="ARBA00004141"/>
    </source>
</evidence>
<reference evidence="8" key="1">
    <citation type="submission" date="2021-04" db="EMBL/GenBank/DDBJ databases">
        <authorList>
            <person name="Tunstrom K."/>
        </authorList>
    </citation>
    <scope>NUCLEOTIDE SEQUENCE</scope>
</reference>
<evidence type="ECO:0000256" key="4">
    <source>
        <dbReference type="ARBA" id="ARBA00022989"/>
    </source>
</evidence>
<evidence type="ECO:0000256" key="2">
    <source>
        <dbReference type="ARBA" id="ARBA00005645"/>
    </source>
</evidence>
<dbReference type="EMBL" id="CAJQZP010001468">
    <property type="protein sequence ID" value="CAG5049333.1"/>
    <property type="molecule type" value="Genomic_DNA"/>
</dbReference>
<dbReference type="PANTHER" id="PTHR12050:SF0">
    <property type="entry name" value="RH04491P"/>
    <property type="match status" value="1"/>
</dbReference>
<evidence type="ECO:0000313" key="9">
    <source>
        <dbReference type="Proteomes" id="UP000691718"/>
    </source>
</evidence>
<dbReference type="PANTHER" id="PTHR12050">
    <property type="entry name" value="LEPTIN RECEPTOR-RELATED"/>
    <property type="match status" value="1"/>
</dbReference>
<accession>A0A8S3Y4P8</accession>
<keyword evidence="4 6" id="KW-1133">Transmembrane helix</keyword>
<feature type="domain" description="DDE-1" evidence="7">
    <location>
        <begin position="202"/>
        <end position="317"/>
    </location>
</feature>
<dbReference type="GO" id="GO:0005768">
    <property type="term" value="C:endosome"/>
    <property type="evidence" value="ECO:0007669"/>
    <property type="project" value="TreeGrafter"/>
</dbReference>
<organism evidence="8 9">
    <name type="scientific">Parnassius apollo</name>
    <name type="common">Apollo butterfly</name>
    <name type="synonym">Papilio apollo</name>
    <dbReference type="NCBI Taxonomy" id="110799"/>
    <lineage>
        <taxon>Eukaryota</taxon>
        <taxon>Metazoa</taxon>
        <taxon>Ecdysozoa</taxon>
        <taxon>Arthropoda</taxon>
        <taxon>Hexapoda</taxon>
        <taxon>Insecta</taxon>
        <taxon>Pterygota</taxon>
        <taxon>Neoptera</taxon>
        <taxon>Endopterygota</taxon>
        <taxon>Lepidoptera</taxon>
        <taxon>Glossata</taxon>
        <taxon>Ditrysia</taxon>
        <taxon>Papilionoidea</taxon>
        <taxon>Papilionidae</taxon>
        <taxon>Parnassiinae</taxon>
        <taxon>Parnassini</taxon>
        <taxon>Parnassius</taxon>
        <taxon>Parnassius</taxon>
    </lineage>
</organism>
<feature type="transmembrane region" description="Helical" evidence="6">
    <location>
        <begin position="61"/>
        <end position="84"/>
    </location>
</feature>
<dbReference type="GO" id="GO:0003676">
    <property type="term" value="F:nucleic acid binding"/>
    <property type="evidence" value="ECO:0007669"/>
    <property type="project" value="InterPro"/>
</dbReference>
<keyword evidence="3 6" id="KW-0812">Transmembrane</keyword>
<evidence type="ECO:0000256" key="3">
    <source>
        <dbReference type="ARBA" id="ARBA00022692"/>
    </source>
</evidence>
<keyword evidence="5 6" id="KW-0472">Membrane</keyword>
<comment type="subcellular location">
    <subcellularLocation>
        <location evidence="1">Membrane</location>
        <topology evidence="1">Multi-pass membrane protein</topology>
    </subcellularLocation>
</comment>
<feature type="transmembrane region" description="Helical" evidence="6">
    <location>
        <begin position="90"/>
        <end position="116"/>
    </location>
</feature>
<protein>
    <submittedName>
        <fullName evidence="8">(apollo) hypothetical protein</fullName>
    </submittedName>
</protein>
<evidence type="ECO:0000256" key="6">
    <source>
        <dbReference type="SAM" id="Phobius"/>
    </source>
</evidence>
<gene>
    <name evidence="8" type="ORF">PAPOLLO_LOCUS24474</name>
</gene>
<dbReference type="Proteomes" id="UP000691718">
    <property type="component" value="Unassembled WGS sequence"/>
</dbReference>
<proteinExistence type="inferred from homology"/>